<accession>A0A4U5NC17</accession>
<organism evidence="2 3">
    <name type="scientific">Steinernema carpocapsae</name>
    <name type="common">Entomopathogenic nematode</name>
    <dbReference type="NCBI Taxonomy" id="34508"/>
    <lineage>
        <taxon>Eukaryota</taxon>
        <taxon>Metazoa</taxon>
        <taxon>Ecdysozoa</taxon>
        <taxon>Nematoda</taxon>
        <taxon>Chromadorea</taxon>
        <taxon>Rhabditida</taxon>
        <taxon>Tylenchina</taxon>
        <taxon>Panagrolaimomorpha</taxon>
        <taxon>Strongyloidoidea</taxon>
        <taxon>Steinernematidae</taxon>
        <taxon>Steinernema</taxon>
    </lineage>
</organism>
<feature type="region of interest" description="Disordered" evidence="1">
    <location>
        <begin position="117"/>
        <end position="144"/>
    </location>
</feature>
<reference evidence="2 3" key="1">
    <citation type="journal article" date="2015" name="Genome Biol.">
        <title>Comparative genomics of Steinernema reveals deeply conserved gene regulatory networks.</title>
        <authorList>
            <person name="Dillman A.R."/>
            <person name="Macchietto M."/>
            <person name="Porter C.F."/>
            <person name="Rogers A."/>
            <person name="Williams B."/>
            <person name="Antoshechkin I."/>
            <person name="Lee M.M."/>
            <person name="Goodwin Z."/>
            <person name="Lu X."/>
            <person name="Lewis E.E."/>
            <person name="Goodrich-Blair H."/>
            <person name="Stock S.P."/>
            <person name="Adams B.J."/>
            <person name="Sternberg P.W."/>
            <person name="Mortazavi A."/>
        </authorList>
    </citation>
    <scope>NUCLEOTIDE SEQUENCE [LARGE SCALE GENOMIC DNA]</scope>
    <source>
        <strain evidence="2 3">ALL</strain>
    </source>
</reference>
<keyword evidence="3" id="KW-1185">Reference proteome</keyword>
<name>A0A4U5NC17_STECR</name>
<reference evidence="2 3" key="2">
    <citation type="journal article" date="2019" name="G3 (Bethesda)">
        <title>Hybrid Assembly of the Genome of the Entomopathogenic Nematode Steinernema carpocapsae Identifies the X-Chromosome.</title>
        <authorList>
            <person name="Serra L."/>
            <person name="Macchietto M."/>
            <person name="Macias-Munoz A."/>
            <person name="McGill C.J."/>
            <person name="Rodriguez I.M."/>
            <person name="Rodriguez B."/>
            <person name="Murad R."/>
            <person name="Mortazavi A."/>
        </authorList>
    </citation>
    <scope>NUCLEOTIDE SEQUENCE [LARGE SCALE GENOMIC DNA]</scope>
    <source>
        <strain evidence="2 3">ALL</strain>
    </source>
</reference>
<protein>
    <submittedName>
        <fullName evidence="2">Uncharacterized protein</fullName>
    </submittedName>
</protein>
<comment type="caution">
    <text evidence="2">The sequence shown here is derived from an EMBL/GenBank/DDBJ whole genome shotgun (WGS) entry which is preliminary data.</text>
</comment>
<evidence type="ECO:0000313" key="3">
    <source>
        <dbReference type="Proteomes" id="UP000298663"/>
    </source>
</evidence>
<evidence type="ECO:0000256" key="1">
    <source>
        <dbReference type="SAM" id="MobiDB-lite"/>
    </source>
</evidence>
<dbReference type="Proteomes" id="UP000298663">
    <property type="component" value="Unassembled WGS sequence"/>
</dbReference>
<gene>
    <name evidence="2" type="ORF">L596_014097</name>
</gene>
<dbReference type="EMBL" id="AZBU02000004">
    <property type="protein sequence ID" value="TKR79951.1"/>
    <property type="molecule type" value="Genomic_DNA"/>
</dbReference>
<evidence type="ECO:0000313" key="2">
    <source>
        <dbReference type="EMBL" id="TKR79951.1"/>
    </source>
</evidence>
<sequence>MICRYVVRFKASAKSTNRGISWTKSSERRIRSLVHTSESTTFTGLNPPCVRQNLIQGSRSDFPGLNRTRSSDKNGRTVEIHGLTEKIDSDARLVGVVQIVVHEPSGDLRLSLYSTTHFSQPPRPYPMHKDRPTDRRNEAGGFKG</sequence>
<feature type="compositionally biased region" description="Basic and acidic residues" evidence="1">
    <location>
        <begin position="127"/>
        <end position="138"/>
    </location>
</feature>
<dbReference type="AlphaFoldDB" id="A0A4U5NC17"/>
<proteinExistence type="predicted"/>